<keyword evidence="2" id="KW-1185">Reference proteome</keyword>
<dbReference type="SFLD" id="SFLDS00003">
    <property type="entry name" value="Haloacid_Dehalogenase"/>
    <property type="match status" value="1"/>
</dbReference>
<dbReference type="GO" id="GO:0008967">
    <property type="term" value="F:phosphoglycolate phosphatase activity"/>
    <property type="evidence" value="ECO:0007669"/>
    <property type="project" value="TreeGrafter"/>
</dbReference>
<sequence length="206" mass="23334">MYQGIIFDLDGTLWDSTLQILPAWNIVLQRYNIEHRLSHQDIKGCMGKTAVQIAQRILPDEPLERSLQIVKACCQEELIYLQKSGGTLYPHLEKTLRTLAGQHDLFIVSNCQEGYIETFLNVHKFNHYFKDFQWEGSHGQSKGENIRDLMTRNQLTVAVYVGDTQGDLDAADLAAIPFIHAAYGFGQVNRSVPAIHAFTELPSLCL</sequence>
<dbReference type="InterPro" id="IPR036412">
    <property type="entry name" value="HAD-like_sf"/>
</dbReference>
<organism evidence="1 2">
    <name type="scientific">Emergencia timonensis</name>
    <dbReference type="NCBI Taxonomy" id="1776384"/>
    <lineage>
        <taxon>Bacteria</taxon>
        <taxon>Bacillati</taxon>
        <taxon>Bacillota</taxon>
        <taxon>Clostridia</taxon>
        <taxon>Peptostreptococcales</taxon>
        <taxon>Anaerovoracaceae</taxon>
        <taxon>Emergencia</taxon>
    </lineage>
</organism>
<evidence type="ECO:0000313" key="1">
    <source>
        <dbReference type="EMBL" id="RHJ84602.1"/>
    </source>
</evidence>
<accession>A0A415DVS0</accession>
<dbReference type="SFLD" id="SFLDG01129">
    <property type="entry name" value="C1.5:_HAD__Beta-PGM__Phosphata"/>
    <property type="match status" value="1"/>
</dbReference>
<dbReference type="Gene3D" id="1.10.150.240">
    <property type="entry name" value="Putative phosphatase, domain 2"/>
    <property type="match status" value="1"/>
</dbReference>
<dbReference type="EMBL" id="QRMS01000006">
    <property type="protein sequence ID" value="RHJ84602.1"/>
    <property type="molecule type" value="Genomic_DNA"/>
</dbReference>
<dbReference type="GO" id="GO:0006281">
    <property type="term" value="P:DNA repair"/>
    <property type="evidence" value="ECO:0007669"/>
    <property type="project" value="TreeGrafter"/>
</dbReference>
<comment type="caution">
    <text evidence="1">The sequence shown here is derived from an EMBL/GenBank/DDBJ whole genome shotgun (WGS) entry which is preliminary data.</text>
</comment>
<dbReference type="OrthoDB" id="9792518at2"/>
<dbReference type="InterPro" id="IPR041492">
    <property type="entry name" value="HAD_2"/>
</dbReference>
<gene>
    <name evidence="1" type="ORF">DW099_16640</name>
</gene>
<name>A0A415DVS0_9FIRM</name>
<reference evidence="1 2" key="1">
    <citation type="submission" date="2018-08" db="EMBL/GenBank/DDBJ databases">
        <title>A genome reference for cultivated species of the human gut microbiota.</title>
        <authorList>
            <person name="Zou Y."/>
            <person name="Xue W."/>
            <person name="Luo G."/>
        </authorList>
    </citation>
    <scope>NUCLEOTIDE SEQUENCE [LARGE SCALE GENOMIC DNA]</scope>
    <source>
        <strain evidence="1 2">AM07-24</strain>
    </source>
</reference>
<proteinExistence type="predicted"/>
<dbReference type="Pfam" id="PF13419">
    <property type="entry name" value="HAD_2"/>
    <property type="match status" value="1"/>
</dbReference>
<dbReference type="SUPFAM" id="SSF56784">
    <property type="entry name" value="HAD-like"/>
    <property type="match status" value="1"/>
</dbReference>
<dbReference type="Gene3D" id="3.40.50.1000">
    <property type="entry name" value="HAD superfamily/HAD-like"/>
    <property type="match status" value="1"/>
</dbReference>
<dbReference type="InterPro" id="IPR023214">
    <property type="entry name" value="HAD_sf"/>
</dbReference>
<dbReference type="PANTHER" id="PTHR43434">
    <property type="entry name" value="PHOSPHOGLYCOLATE PHOSPHATASE"/>
    <property type="match status" value="1"/>
</dbReference>
<dbReference type="InterPro" id="IPR050155">
    <property type="entry name" value="HAD-like_hydrolase_sf"/>
</dbReference>
<protein>
    <submittedName>
        <fullName evidence="1">HAD family hydrolase</fullName>
    </submittedName>
</protein>
<dbReference type="InterPro" id="IPR023198">
    <property type="entry name" value="PGP-like_dom2"/>
</dbReference>
<dbReference type="Proteomes" id="UP000284841">
    <property type="component" value="Unassembled WGS sequence"/>
</dbReference>
<evidence type="ECO:0000313" key="2">
    <source>
        <dbReference type="Proteomes" id="UP000284841"/>
    </source>
</evidence>
<dbReference type="AlphaFoldDB" id="A0A415DVS0"/>
<dbReference type="STRING" id="1776384.GCA_900086585_01405"/>
<dbReference type="RefSeq" id="WP_118336424.1">
    <property type="nucleotide sequence ID" value="NZ_AP025567.1"/>
</dbReference>
<dbReference type="PANTHER" id="PTHR43434:SF1">
    <property type="entry name" value="PHOSPHOGLYCOLATE PHOSPHATASE"/>
    <property type="match status" value="1"/>
</dbReference>
<keyword evidence="1" id="KW-0378">Hydrolase</keyword>